<accession>A0A2N0ZJ75</accession>
<protein>
    <submittedName>
        <fullName evidence="1">DUF3969 domain-containing protein</fullName>
    </submittedName>
</protein>
<dbReference type="InterPro" id="IPR025083">
    <property type="entry name" value="DUF3969"/>
</dbReference>
<name>A0A2N0ZJ75_9BACI</name>
<dbReference type="EMBL" id="PISD01000014">
    <property type="protein sequence ID" value="PKG29544.1"/>
    <property type="molecule type" value="Genomic_DNA"/>
</dbReference>
<evidence type="ECO:0000313" key="1">
    <source>
        <dbReference type="EMBL" id="PKG29544.1"/>
    </source>
</evidence>
<dbReference type="AlphaFoldDB" id="A0A2N0ZJ75"/>
<dbReference type="Proteomes" id="UP000233343">
    <property type="component" value="Unassembled WGS sequence"/>
</dbReference>
<organism evidence="1 2">
    <name type="scientific">Cytobacillus horneckiae</name>
    <dbReference type="NCBI Taxonomy" id="549687"/>
    <lineage>
        <taxon>Bacteria</taxon>
        <taxon>Bacillati</taxon>
        <taxon>Bacillota</taxon>
        <taxon>Bacilli</taxon>
        <taxon>Bacillales</taxon>
        <taxon>Bacillaceae</taxon>
        <taxon>Cytobacillus</taxon>
    </lineage>
</organism>
<keyword evidence="2" id="KW-1185">Reference proteome</keyword>
<sequence length="113" mass="12960">MDQLLLNATSKEELEKILLLNVVGLIEGINENSITIEEAEKVLFSPYIMKLVDSMGISKEVLEVIHLGTELEDVESLIPEKLPESLIEIKEKSINLLEKRKEHKFQDKVIKKY</sequence>
<evidence type="ECO:0000313" key="2">
    <source>
        <dbReference type="Proteomes" id="UP000233343"/>
    </source>
</evidence>
<dbReference type="RefSeq" id="WP_066200410.1">
    <property type="nucleotide sequence ID" value="NZ_JAFDQP010000009.1"/>
</dbReference>
<dbReference type="Pfam" id="PF13108">
    <property type="entry name" value="DUF3969"/>
    <property type="match status" value="1"/>
</dbReference>
<reference evidence="1 2" key="1">
    <citation type="journal article" date="2010" name="Int. J. Syst. Evol. Microbiol.">
        <title>Bacillus horneckiae sp. nov., isolated from a spacecraft-assembly clean room.</title>
        <authorList>
            <person name="Vaishampayan P."/>
            <person name="Probst A."/>
            <person name="Krishnamurthi S."/>
            <person name="Ghosh S."/>
            <person name="Osman S."/>
            <person name="McDowall A."/>
            <person name="Ruckmani A."/>
            <person name="Mayilraj S."/>
            <person name="Venkateswaran K."/>
        </authorList>
    </citation>
    <scope>NUCLEOTIDE SEQUENCE [LARGE SCALE GENOMIC DNA]</scope>
    <source>
        <strain evidence="2">1PO1SC</strain>
    </source>
</reference>
<gene>
    <name evidence="1" type="ORF">CWS20_07955</name>
</gene>
<comment type="caution">
    <text evidence="1">The sequence shown here is derived from an EMBL/GenBank/DDBJ whole genome shotgun (WGS) entry which is preliminary data.</text>
</comment>
<proteinExistence type="predicted"/>